<dbReference type="Proteomes" id="UP000276899">
    <property type="component" value="Chromosome"/>
</dbReference>
<dbReference type="STRING" id="1278298.GCA_000428685_01565"/>
<proteinExistence type="predicted"/>
<dbReference type="KEGG" id="asla:NCTC11923_00248"/>
<evidence type="ECO:0000313" key="2">
    <source>
        <dbReference type="EMBL" id="VEG73639.1"/>
    </source>
</evidence>
<organism evidence="2 3">
    <name type="scientific">Actinomyces slackii</name>
    <dbReference type="NCBI Taxonomy" id="52774"/>
    <lineage>
        <taxon>Bacteria</taxon>
        <taxon>Bacillati</taxon>
        <taxon>Actinomycetota</taxon>
        <taxon>Actinomycetes</taxon>
        <taxon>Actinomycetales</taxon>
        <taxon>Actinomycetaceae</taxon>
        <taxon>Actinomyces</taxon>
    </lineage>
</organism>
<sequence>MRADEVAGAVLAASRGVAAGGGSTTSDSCHLSPEDVSMSEAVGAQFIAE</sequence>
<accession>A0A3S4SMT6</accession>
<dbReference type="RefSeq" id="WP_170175868.1">
    <property type="nucleotide sequence ID" value="NZ_LR134363.1"/>
</dbReference>
<evidence type="ECO:0000313" key="3">
    <source>
        <dbReference type="Proteomes" id="UP000276899"/>
    </source>
</evidence>
<evidence type="ECO:0000256" key="1">
    <source>
        <dbReference type="SAM" id="MobiDB-lite"/>
    </source>
</evidence>
<dbReference type="EMBL" id="LR134363">
    <property type="protein sequence ID" value="VEG73639.1"/>
    <property type="molecule type" value="Genomic_DNA"/>
</dbReference>
<name>A0A3S4SMT6_9ACTO</name>
<keyword evidence="3" id="KW-1185">Reference proteome</keyword>
<dbReference type="AlphaFoldDB" id="A0A3S4SMT6"/>
<feature type="region of interest" description="Disordered" evidence="1">
    <location>
        <begin position="17"/>
        <end position="37"/>
    </location>
</feature>
<gene>
    <name evidence="2" type="ORF">NCTC11923_00248</name>
</gene>
<protein>
    <submittedName>
        <fullName evidence="2">Uncharacterized protein</fullName>
    </submittedName>
</protein>
<reference evidence="2 3" key="1">
    <citation type="submission" date="2018-12" db="EMBL/GenBank/DDBJ databases">
        <authorList>
            <consortium name="Pathogen Informatics"/>
        </authorList>
    </citation>
    <scope>NUCLEOTIDE SEQUENCE [LARGE SCALE GENOMIC DNA]</scope>
    <source>
        <strain evidence="2 3">NCTC11923</strain>
    </source>
</reference>